<comment type="caution">
    <text evidence="2">The sequence shown here is derived from an EMBL/GenBank/DDBJ whole genome shotgun (WGS) entry which is preliminary data.</text>
</comment>
<dbReference type="InterPro" id="IPR050678">
    <property type="entry name" value="DNA_Partitioning_ATPase"/>
</dbReference>
<dbReference type="CDD" id="cd02042">
    <property type="entry name" value="ParAB_family"/>
    <property type="match status" value="1"/>
</dbReference>
<accession>A0ABP5M8V8</accession>
<dbReference type="PANTHER" id="PTHR13696:SF96">
    <property type="entry name" value="COBQ_COBB_MIND_PARA NUCLEOTIDE BINDING DOMAIN-CONTAINING PROTEIN"/>
    <property type="match status" value="1"/>
</dbReference>
<dbReference type="SUPFAM" id="SSF52540">
    <property type="entry name" value="P-loop containing nucleoside triphosphate hydrolases"/>
    <property type="match status" value="1"/>
</dbReference>
<dbReference type="Gene3D" id="3.40.50.300">
    <property type="entry name" value="P-loop containing nucleotide triphosphate hydrolases"/>
    <property type="match status" value="1"/>
</dbReference>
<sequence>MSAPIDVPSYTGPYTELFERLPEQQQAELSEIYTKLDALPAGLSITVGNLKGGVSKTTTVMYLALMLGLKGDSVLVVDSDATNRSALLWSAASAEWPDNVVVKAWAGDDHTGKRITGRDMVERVRAVRGRYRHLLVDTGPQMREYLAAALKVTQDFIVCSSPYPLDTQQIMPSVDLAAEVESMKDGPLFVTVLMSKARKGTISLREALEDLSNDEVAYFDQPISQLETYALGAGSVPSDFREYIQVLGELVDAQEESE</sequence>
<name>A0ABP5M8V8_9ACTN</name>
<evidence type="ECO:0000313" key="2">
    <source>
        <dbReference type="EMBL" id="GAA2165271.1"/>
    </source>
</evidence>
<dbReference type="PANTHER" id="PTHR13696">
    <property type="entry name" value="P-LOOP CONTAINING NUCLEOSIDE TRIPHOSPHATE HYDROLASE"/>
    <property type="match status" value="1"/>
</dbReference>
<organism evidence="2 3">
    <name type="scientific">Actinomadura napierensis</name>
    <dbReference type="NCBI Taxonomy" id="267854"/>
    <lineage>
        <taxon>Bacteria</taxon>
        <taxon>Bacillati</taxon>
        <taxon>Actinomycetota</taxon>
        <taxon>Actinomycetes</taxon>
        <taxon>Streptosporangiales</taxon>
        <taxon>Thermomonosporaceae</taxon>
        <taxon>Actinomadura</taxon>
    </lineage>
</organism>
<gene>
    <name evidence="2" type="ORF">GCM10009727_83760</name>
</gene>
<protein>
    <recommendedName>
        <fullName evidence="1">AAA domain-containing protein</fullName>
    </recommendedName>
</protein>
<evidence type="ECO:0000313" key="3">
    <source>
        <dbReference type="Proteomes" id="UP001501020"/>
    </source>
</evidence>
<keyword evidence="3" id="KW-1185">Reference proteome</keyword>
<feature type="domain" description="AAA" evidence="1">
    <location>
        <begin position="45"/>
        <end position="83"/>
    </location>
</feature>
<evidence type="ECO:0000259" key="1">
    <source>
        <dbReference type="Pfam" id="PF13614"/>
    </source>
</evidence>
<dbReference type="RefSeq" id="WP_344281424.1">
    <property type="nucleotide sequence ID" value="NZ_BAAAMR010000126.1"/>
</dbReference>
<reference evidence="3" key="1">
    <citation type="journal article" date="2019" name="Int. J. Syst. Evol. Microbiol.">
        <title>The Global Catalogue of Microorganisms (GCM) 10K type strain sequencing project: providing services to taxonomists for standard genome sequencing and annotation.</title>
        <authorList>
            <consortium name="The Broad Institute Genomics Platform"/>
            <consortium name="The Broad Institute Genome Sequencing Center for Infectious Disease"/>
            <person name="Wu L."/>
            <person name="Ma J."/>
        </authorList>
    </citation>
    <scope>NUCLEOTIDE SEQUENCE [LARGE SCALE GENOMIC DNA]</scope>
    <source>
        <strain evidence="3">JCM 13850</strain>
    </source>
</reference>
<dbReference type="InterPro" id="IPR025669">
    <property type="entry name" value="AAA_dom"/>
</dbReference>
<proteinExistence type="predicted"/>
<dbReference type="Proteomes" id="UP001501020">
    <property type="component" value="Unassembled WGS sequence"/>
</dbReference>
<dbReference type="InterPro" id="IPR027417">
    <property type="entry name" value="P-loop_NTPase"/>
</dbReference>
<dbReference type="EMBL" id="BAAAMR010000126">
    <property type="protein sequence ID" value="GAA2165271.1"/>
    <property type="molecule type" value="Genomic_DNA"/>
</dbReference>
<dbReference type="Pfam" id="PF13614">
    <property type="entry name" value="AAA_31"/>
    <property type="match status" value="1"/>
</dbReference>